<evidence type="ECO:0000256" key="3">
    <source>
        <dbReference type="ARBA" id="ARBA00022691"/>
    </source>
</evidence>
<reference evidence="5 6" key="1">
    <citation type="submission" date="2024-03" db="EMBL/GenBank/DDBJ databases">
        <title>Actinomycetospora sp. OC33-EN07, a novel actinomycete isolated from wild orchid (Aerides multiflora).</title>
        <authorList>
            <person name="Suriyachadkun C."/>
        </authorList>
    </citation>
    <scope>NUCLEOTIDE SEQUENCE [LARGE SCALE GENOMIC DNA]</scope>
    <source>
        <strain evidence="5 6">OC33-EN07</strain>
    </source>
</reference>
<protein>
    <submittedName>
        <fullName evidence="5">Class I SAM-dependent methyltransferase</fullName>
        <ecNumber evidence="5">2.1.1.-</ecNumber>
    </submittedName>
</protein>
<evidence type="ECO:0000313" key="5">
    <source>
        <dbReference type="EMBL" id="MEJ2864889.1"/>
    </source>
</evidence>
<dbReference type="RefSeq" id="WP_337706256.1">
    <property type="nucleotide sequence ID" value="NZ_JBBEGM010000014.1"/>
</dbReference>
<keyword evidence="2 5" id="KW-0808">Transferase</keyword>
<dbReference type="Gene3D" id="3.40.50.150">
    <property type="entry name" value="Vaccinia Virus protein VP39"/>
    <property type="match status" value="1"/>
</dbReference>
<dbReference type="Proteomes" id="UP001369736">
    <property type="component" value="Unassembled WGS sequence"/>
</dbReference>
<evidence type="ECO:0000256" key="2">
    <source>
        <dbReference type="ARBA" id="ARBA00022679"/>
    </source>
</evidence>
<dbReference type="PROSITE" id="PS51682">
    <property type="entry name" value="SAM_OMT_I"/>
    <property type="match status" value="1"/>
</dbReference>
<proteinExistence type="predicted"/>
<dbReference type="InterPro" id="IPR002935">
    <property type="entry name" value="SAM_O-MeTrfase"/>
</dbReference>
<dbReference type="Pfam" id="PF01596">
    <property type="entry name" value="Methyltransf_3"/>
    <property type="match status" value="1"/>
</dbReference>
<keyword evidence="6" id="KW-1185">Reference proteome</keyword>
<keyword evidence="3" id="KW-0949">S-adenosyl-L-methionine</keyword>
<sequence length="263" mass="27437">MATGRPGGRDGGRGGVRGTSRPLRAVRKPEASAPVGAGGPDGPDESEAAARARTRVAERAEAFLVEDELLAGLRERCTAEGVVPVAPATAAALTFLAASTRARAVVEIGTGLGLSTVALLRGMPADGLLTSIDPDGERQVRARAACAEAGFAPGRVRMIKGTSRQVLPKLSDAGYDLVLVDGVTTEFPRDLEASLRLLRPGGVVVVDDVLWQGRLADPVRREAVAGALRETVRRVREDERLVPLVLPIAEGLLCATLRDTSAS</sequence>
<dbReference type="EC" id="2.1.1.-" evidence="5"/>
<gene>
    <name evidence="5" type="ORF">WCD58_27275</name>
</gene>
<dbReference type="PANTHER" id="PTHR10509">
    <property type="entry name" value="O-METHYLTRANSFERASE-RELATED"/>
    <property type="match status" value="1"/>
</dbReference>
<dbReference type="GO" id="GO:0008168">
    <property type="term" value="F:methyltransferase activity"/>
    <property type="evidence" value="ECO:0007669"/>
    <property type="project" value="UniProtKB-KW"/>
</dbReference>
<evidence type="ECO:0000256" key="4">
    <source>
        <dbReference type="SAM" id="MobiDB-lite"/>
    </source>
</evidence>
<dbReference type="SUPFAM" id="SSF53335">
    <property type="entry name" value="S-adenosyl-L-methionine-dependent methyltransferases"/>
    <property type="match status" value="1"/>
</dbReference>
<dbReference type="EMBL" id="JBBEGM010000014">
    <property type="protein sequence ID" value="MEJ2864889.1"/>
    <property type="molecule type" value="Genomic_DNA"/>
</dbReference>
<comment type="caution">
    <text evidence="5">The sequence shown here is derived from an EMBL/GenBank/DDBJ whole genome shotgun (WGS) entry which is preliminary data.</text>
</comment>
<dbReference type="PANTHER" id="PTHR10509:SF85">
    <property type="entry name" value="O-METHYLTRANSFERASE RV1220C-RELATED"/>
    <property type="match status" value="1"/>
</dbReference>
<keyword evidence="1 5" id="KW-0489">Methyltransferase</keyword>
<dbReference type="GO" id="GO:0032259">
    <property type="term" value="P:methylation"/>
    <property type="evidence" value="ECO:0007669"/>
    <property type="project" value="UniProtKB-KW"/>
</dbReference>
<evidence type="ECO:0000256" key="1">
    <source>
        <dbReference type="ARBA" id="ARBA00022603"/>
    </source>
</evidence>
<dbReference type="InterPro" id="IPR050362">
    <property type="entry name" value="Cation-dep_OMT"/>
</dbReference>
<name>A0ABU8MC39_9PSEU</name>
<accession>A0ABU8MC39</accession>
<dbReference type="CDD" id="cd02440">
    <property type="entry name" value="AdoMet_MTases"/>
    <property type="match status" value="1"/>
</dbReference>
<organism evidence="5 6">
    <name type="scientific">Actinomycetospora flava</name>
    <dbReference type="NCBI Taxonomy" id="3129232"/>
    <lineage>
        <taxon>Bacteria</taxon>
        <taxon>Bacillati</taxon>
        <taxon>Actinomycetota</taxon>
        <taxon>Actinomycetes</taxon>
        <taxon>Pseudonocardiales</taxon>
        <taxon>Pseudonocardiaceae</taxon>
        <taxon>Actinomycetospora</taxon>
    </lineage>
</organism>
<evidence type="ECO:0000313" key="6">
    <source>
        <dbReference type="Proteomes" id="UP001369736"/>
    </source>
</evidence>
<dbReference type="InterPro" id="IPR029063">
    <property type="entry name" value="SAM-dependent_MTases_sf"/>
</dbReference>
<feature type="region of interest" description="Disordered" evidence="4">
    <location>
        <begin position="1"/>
        <end position="53"/>
    </location>
</feature>